<feature type="compositionally biased region" description="Basic and acidic residues" evidence="1">
    <location>
        <begin position="194"/>
        <end position="207"/>
    </location>
</feature>
<accession>A0A453GT66</accession>
<evidence type="ECO:0000313" key="3">
    <source>
        <dbReference type="Proteomes" id="UP000015105"/>
    </source>
</evidence>
<reference evidence="3" key="1">
    <citation type="journal article" date="2014" name="Science">
        <title>Ancient hybridizations among the ancestral genomes of bread wheat.</title>
        <authorList>
            <consortium name="International Wheat Genome Sequencing Consortium,"/>
            <person name="Marcussen T."/>
            <person name="Sandve S.R."/>
            <person name="Heier L."/>
            <person name="Spannagl M."/>
            <person name="Pfeifer M."/>
            <person name="Jakobsen K.S."/>
            <person name="Wulff B.B."/>
            <person name="Steuernagel B."/>
            <person name="Mayer K.F."/>
            <person name="Olsen O.A."/>
        </authorList>
    </citation>
    <scope>NUCLEOTIDE SEQUENCE [LARGE SCALE GENOMIC DNA]</scope>
    <source>
        <strain evidence="3">cv. AL8/78</strain>
    </source>
</reference>
<organism evidence="2 3">
    <name type="scientific">Aegilops tauschii subsp. strangulata</name>
    <name type="common">Goatgrass</name>
    <dbReference type="NCBI Taxonomy" id="200361"/>
    <lineage>
        <taxon>Eukaryota</taxon>
        <taxon>Viridiplantae</taxon>
        <taxon>Streptophyta</taxon>
        <taxon>Embryophyta</taxon>
        <taxon>Tracheophyta</taxon>
        <taxon>Spermatophyta</taxon>
        <taxon>Magnoliopsida</taxon>
        <taxon>Liliopsida</taxon>
        <taxon>Poales</taxon>
        <taxon>Poaceae</taxon>
        <taxon>BOP clade</taxon>
        <taxon>Pooideae</taxon>
        <taxon>Triticodae</taxon>
        <taxon>Triticeae</taxon>
        <taxon>Triticinae</taxon>
        <taxon>Aegilops</taxon>
    </lineage>
</organism>
<sequence length="232" mass="25908">CILSLHFDRPNIHISNNIFLLRFSVVHPLRLLVPAEYISAFLMLMPICSGVRGTPALWIQKQSRVAGAVVFGLLVVVEYTTVLRCLFSVQECVRRNLCQVHEHKKIIYAVQISRVRAPCTSIMQWLSHANALRLRIVLPLGPDVLHNNYSNKWIGVCSLSLDPPAAAFCRTISRPVPCISSESHRFRQGFSQREGSRGARRGKEGTHRRAGVVRPSEVAVAGGRGGEWQVPL</sequence>
<feature type="region of interest" description="Disordered" evidence="1">
    <location>
        <begin position="189"/>
        <end position="211"/>
    </location>
</feature>
<dbReference type="Gramene" id="AET3Gv21194500.7">
    <property type="protein sequence ID" value="AET3Gv21194500.7"/>
    <property type="gene ID" value="AET3Gv21194500"/>
</dbReference>
<protein>
    <submittedName>
        <fullName evidence="2">Uncharacterized protein</fullName>
    </submittedName>
</protein>
<evidence type="ECO:0000313" key="2">
    <source>
        <dbReference type="EnsemblPlants" id="AET3Gv21194500.7"/>
    </source>
</evidence>
<proteinExistence type="predicted"/>
<reference evidence="2" key="3">
    <citation type="journal article" date="2017" name="Nature">
        <title>Genome sequence of the progenitor of the wheat D genome Aegilops tauschii.</title>
        <authorList>
            <person name="Luo M.C."/>
            <person name="Gu Y.Q."/>
            <person name="Puiu D."/>
            <person name="Wang H."/>
            <person name="Twardziok S.O."/>
            <person name="Deal K.R."/>
            <person name="Huo N."/>
            <person name="Zhu T."/>
            <person name="Wang L."/>
            <person name="Wang Y."/>
            <person name="McGuire P.E."/>
            <person name="Liu S."/>
            <person name="Long H."/>
            <person name="Ramasamy R.K."/>
            <person name="Rodriguez J.C."/>
            <person name="Van S.L."/>
            <person name="Yuan L."/>
            <person name="Wang Z."/>
            <person name="Xia Z."/>
            <person name="Xiao L."/>
            <person name="Anderson O.D."/>
            <person name="Ouyang S."/>
            <person name="Liang Y."/>
            <person name="Zimin A.V."/>
            <person name="Pertea G."/>
            <person name="Qi P."/>
            <person name="Bennetzen J.L."/>
            <person name="Dai X."/>
            <person name="Dawson M.W."/>
            <person name="Muller H.G."/>
            <person name="Kugler K."/>
            <person name="Rivarola-Duarte L."/>
            <person name="Spannagl M."/>
            <person name="Mayer K.F.X."/>
            <person name="Lu F.H."/>
            <person name="Bevan M.W."/>
            <person name="Leroy P."/>
            <person name="Li P."/>
            <person name="You F.M."/>
            <person name="Sun Q."/>
            <person name="Liu Z."/>
            <person name="Lyons E."/>
            <person name="Wicker T."/>
            <person name="Salzberg S.L."/>
            <person name="Devos K.M."/>
            <person name="Dvorak J."/>
        </authorList>
    </citation>
    <scope>NUCLEOTIDE SEQUENCE [LARGE SCALE GENOMIC DNA]</scope>
    <source>
        <strain evidence="2">cv. AL8/78</strain>
    </source>
</reference>
<dbReference type="Proteomes" id="UP000015105">
    <property type="component" value="Chromosome 3D"/>
</dbReference>
<reference evidence="2" key="4">
    <citation type="submission" date="2019-03" db="UniProtKB">
        <authorList>
            <consortium name="EnsemblPlants"/>
        </authorList>
    </citation>
    <scope>IDENTIFICATION</scope>
</reference>
<dbReference type="EnsemblPlants" id="AET3Gv21194500.7">
    <property type="protein sequence ID" value="AET3Gv21194500.7"/>
    <property type="gene ID" value="AET3Gv21194500"/>
</dbReference>
<reference evidence="2" key="5">
    <citation type="journal article" date="2021" name="G3 (Bethesda)">
        <title>Aegilops tauschii genome assembly Aet v5.0 features greater sequence contiguity and improved annotation.</title>
        <authorList>
            <person name="Wang L."/>
            <person name="Zhu T."/>
            <person name="Rodriguez J.C."/>
            <person name="Deal K.R."/>
            <person name="Dubcovsky J."/>
            <person name="McGuire P.E."/>
            <person name="Lux T."/>
            <person name="Spannagl M."/>
            <person name="Mayer K.F.X."/>
            <person name="Baldrich P."/>
            <person name="Meyers B.C."/>
            <person name="Huo N."/>
            <person name="Gu Y.Q."/>
            <person name="Zhou H."/>
            <person name="Devos K.M."/>
            <person name="Bennetzen J.L."/>
            <person name="Unver T."/>
            <person name="Budak H."/>
            <person name="Gulick P.J."/>
            <person name="Galiba G."/>
            <person name="Kalapos B."/>
            <person name="Nelson D.R."/>
            <person name="Li P."/>
            <person name="You F.M."/>
            <person name="Luo M.C."/>
            <person name="Dvorak J."/>
        </authorList>
    </citation>
    <scope>NUCLEOTIDE SEQUENCE [LARGE SCALE GENOMIC DNA]</scope>
    <source>
        <strain evidence="2">cv. AL8/78</strain>
    </source>
</reference>
<keyword evidence="3" id="KW-1185">Reference proteome</keyword>
<name>A0A453GT66_AEGTS</name>
<reference evidence="3" key="2">
    <citation type="journal article" date="2017" name="Nat. Plants">
        <title>The Aegilops tauschii genome reveals multiple impacts of transposons.</title>
        <authorList>
            <person name="Zhao G."/>
            <person name="Zou C."/>
            <person name="Li K."/>
            <person name="Wang K."/>
            <person name="Li T."/>
            <person name="Gao L."/>
            <person name="Zhang X."/>
            <person name="Wang H."/>
            <person name="Yang Z."/>
            <person name="Liu X."/>
            <person name="Jiang W."/>
            <person name="Mao L."/>
            <person name="Kong X."/>
            <person name="Jiao Y."/>
            <person name="Jia J."/>
        </authorList>
    </citation>
    <scope>NUCLEOTIDE SEQUENCE [LARGE SCALE GENOMIC DNA]</scope>
    <source>
        <strain evidence="3">cv. AL8/78</strain>
    </source>
</reference>
<dbReference type="AlphaFoldDB" id="A0A453GT66"/>
<evidence type="ECO:0000256" key="1">
    <source>
        <dbReference type="SAM" id="MobiDB-lite"/>
    </source>
</evidence>